<feature type="compositionally biased region" description="Pro residues" evidence="1">
    <location>
        <begin position="1"/>
        <end position="11"/>
    </location>
</feature>
<keyword evidence="2" id="KW-0472">Membrane</keyword>
<gene>
    <name evidence="3" type="ORF">D5S18_33680</name>
</gene>
<keyword evidence="2" id="KW-0812">Transmembrane</keyword>
<comment type="caution">
    <text evidence="3">The sequence shown here is derived from an EMBL/GenBank/DDBJ whole genome shotgun (WGS) entry which is preliminary data.</text>
</comment>
<feature type="transmembrane region" description="Helical" evidence="2">
    <location>
        <begin position="115"/>
        <end position="134"/>
    </location>
</feature>
<evidence type="ECO:0008006" key="5">
    <source>
        <dbReference type="Google" id="ProtNLM"/>
    </source>
</evidence>
<keyword evidence="2" id="KW-1133">Transmembrane helix</keyword>
<feature type="transmembrane region" description="Helical" evidence="2">
    <location>
        <begin position="208"/>
        <end position="228"/>
    </location>
</feature>
<protein>
    <recommendedName>
        <fullName evidence="5">Proline rich protein</fullName>
    </recommendedName>
</protein>
<feature type="transmembrane region" description="Helical" evidence="2">
    <location>
        <begin position="146"/>
        <end position="169"/>
    </location>
</feature>
<feature type="compositionally biased region" description="Low complexity" evidence="1">
    <location>
        <begin position="18"/>
        <end position="32"/>
    </location>
</feature>
<evidence type="ECO:0000313" key="3">
    <source>
        <dbReference type="EMBL" id="RJO68367.1"/>
    </source>
</evidence>
<dbReference type="RefSeq" id="WP_120045171.1">
    <property type="nucleotide sequence ID" value="NZ_QZFU01000055.1"/>
</dbReference>
<proteinExistence type="predicted"/>
<dbReference type="OrthoDB" id="4829830at2"/>
<dbReference type="Proteomes" id="UP000266677">
    <property type="component" value="Unassembled WGS sequence"/>
</dbReference>
<feature type="transmembrane region" description="Helical" evidence="2">
    <location>
        <begin position="253"/>
        <end position="277"/>
    </location>
</feature>
<evidence type="ECO:0000256" key="1">
    <source>
        <dbReference type="SAM" id="MobiDB-lite"/>
    </source>
</evidence>
<dbReference type="AlphaFoldDB" id="A0A3A4JIX7"/>
<feature type="region of interest" description="Disordered" evidence="1">
    <location>
        <begin position="1"/>
        <end position="91"/>
    </location>
</feature>
<name>A0A3A4JIX7_9NOCA</name>
<evidence type="ECO:0000256" key="2">
    <source>
        <dbReference type="SAM" id="Phobius"/>
    </source>
</evidence>
<accession>A0A3A4JIX7</accession>
<feature type="compositionally biased region" description="Pro residues" evidence="1">
    <location>
        <begin position="75"/>
        <end position="88"/>
    </location>
</feature>
<keyword evidence="4" id="KW-1185">Reference proteome</keyword>
<feature type="transmembrane region" description="Helical" evidence="2">
    <location>
        <begin position="181"/>
        <end position="201"/>
    </location>
</feature>
<reference evidence="3 4" key="1">
    <citation type="submission" date="2018-09" db="EMBL/GenBank/DDBJ databases">
        <title>YIM PH21274 draft genome.</title>
        <authorList>
            <person name="Miao C."/>
        </authorList>
    </citation>
    <scope>NUCLEOTIDE SEQUENCE [LARGE SCALE GENOMIC DNA]</scope>
    <source>
        <strain evidence="3 4">YIM PH 21724</strain>
    </source>
</reference>
<organism evidence="3 4">
    <name type="scientific">Nocardia panacis</name>
    <dbReference type="NCBI Taxonomy" id="2340916"/>
    <lineage>
        <taxon>Bacteria</taxon>
        <taxon>Bacillati</taxon>
        <taxon>Actinomycetota</taxon>
        <taxon>Actinomycetes</taxon>
        <taxon>Mycobacteriales</taxon>
        <taxon>Nocardiaceae</taxon>
        <taxon>Nocardia</taxon>
    </lineage>
</organism>
<dbReference type="EMBL" id="QZFU01000055">
    <property type="protein sequence ID" value="RJO68367.1"/>
    <property type="molecule type" value="Genomic_DNA"/>
</dbReference>
<sequence length="298" mass="30702">MTEPSASPPREPGGDAPGGASSAPGYQAGAPATPMPEQGHQGVAAQPGYPQYGAAQPPMSAPAGPSYGPTGTIPPAEPIPPQPVPPLGYPWGGPTTLDVGNALGYGWEKFRANPAPWVGTTALGFVIYLLYVLVVQITDVHSMLPLLLIFLAVTVAIWLLQAVMVRGALYETDGAQPAFGGFFRFVNAGNVLLTALLAMIATAIGIGFFVLPGLILGFLFMFSLHFVIDQEQGPFAALKSSAVLVLNNLGQTLLLAIAVVVITFVGTLFCGLGLLIAGPMCVIAVTYAYRVLSGGGVA</sequence>
<evidence type="ECO:0000313" key="4">
    <source>
        <dbReference type="Proteomes" id="UP000266677"/>
    </source>
</evidence>